<dbReference type="PhylomeDB" id="B4R360"/>
<dbReference type="GO" id="GO:0051015">
    <property type="term" value="F:actin filament binding"/>
    <property type="evidence" value="ECO:0007669"/>
    <property type="project" value="EnsemblMetazoa"/>
</dbReference>
<dbReference type="GO" id="GO:0008017">
    <property type="term" value="F:microtubule binding"/>
    <property type="evidence" value="ECO:0007669"/>
    <property type="project" value="EnsemblMetazoa"/>
</dbReference>
<dbReference type="HOGENOM" id="CLU_1742489_0_0_1"/>
<dbReference type="OMA" id="YSEGTHK"/>
<dbReference type="AlphaFoldDB" id="B4R360"/>
<dbReference type="GO" id="GO:0005737">
    <property type="term" value="C:cytoplasm"/>
    <property type="evidence" value="ECO:0007669"/>
    <property type="project" value="EnsemblMetazoa"/>
</dbReference>
<evidence type="ECO:0000313" key="2">
    <source>
        <dbReference type="EMBL" id="EDX17662.1"/>
    </source>
</evidence>
<evidence type="ECO:0000313" key="3">
    <source>
        <dbReference type="Proteomes" id="UP000000304"/>
    </source>
</evidence>
<name>B4R360_DROSI</name>
<protein>
    <submittedName>
        <fullName evidence="2">GD17040</fullName>
    </submittedName>
</protein>
<reference evidence="2 3" key="1">
    <citation type="journal article" date="2007" name="Nature">
        <title>Evolution of genes and genomes on the Drosophila phylogeny.</title>
        <authorList>
            <consortium name="Drosophila 12 Genomes Consortium"/>
            <person name="Clark A.G."/>
            <person name="Eisen M.B."/>
            <person name="Smith D.R."/>
            <person name="Bergman C.M."/>
            <person name="Oliver B."/>
            <person name="Markow T.A."/>
            <person name="Kaufman T.C."/>
            <person name="Kellis M."/>
            <person name="Gelbart W."/>
            <person name="Iyer V.N."/>
            <person name="Pollard D.A."/>
            <person name="Sackton T.B."/>
            <person name="Larracuente A.M."/>
            <person name="Singh N.D."/>
            <person name="Abad J.P."/>
            <person name="Abt D.N."/>
            <person name="Adryan B."/>
            <person name="Aguade M."/>
            <person name="Akashi H."/>
            <person name="Anderson W.W."/>
            <person name="Aquadro C.F."/>
            <person name="Ardell D.H."/>
            <person name="Arguello R."/>
            <person name="Artieri C.G."/>
            <person name="Barbash D.A."/>
            <person name="Barker D."/>
            <person name="Barsanti P."/>
            <person name="Batterham P."/>
            <person name="Batzoglou S."/>
            <person name="Begun D."/>
            <person name="Bhutkar A."/>
            <person name="Blanco E."/>
            <person name="Bosak S.A."/>
            <person name="Bradley R.K."/>
            <person name="Brand A.D."/>
            <person name="Brent M.R."/>
            <person name="Brooks A.N."/>
            <person name="Brown R.H."/>
            <person name="Butlin R.K."/>
            <person name="Caggese C."/>
            <person name="Calvi B.R."/>
            <person name="Bernardo de Carvalho A."/>
            <person name="Caspi A."/>
            <person name="Castrezana S."/>
            <person name="Celniker S.E."/>
            <person name="Chang J.L."/>
            <person name="Chapple C."/>
            <person name="Chatterji S."/>
            <person name="Chinwalla A."/>
            <person name="Civetta A."/>
            <person name="Clifton S.W."/>
            <person name="Comeron J.M."/>
            <person name="Costello J.C."/>
            <person name="Coyne J.A."/>
            <person name="Daub J."/>
            <person name="David R.G."/>
            <person name="Delcher A.L."/>
            <person name="Delehaunty K."/>
            <person name="Do C.B."/>
            <person name="Ebling H."/>
            <person name="Edwards K."/>
            <person name="Eickbush T."/>
            <person name="Evans J.D."/>
            <person name="Filipski A."/>
            <person name="Findeiss S."/>
            <person name="Freyhult E."/>
            <person name="Fulton L."/>
            <person name="Fulton R."/>
            <person name="Garcia A.C."/>
            <person name="Gardiner A."/>
            <person name="Garfield D.A."/>
            <person name="Garvin B.E."/>
            <person name="Gibson G."/>
            <person name="Gilbert D."/>
            <person name="Gnerre S."/>
            <person name="Godfrey J."/>
            <person name="Good R."/>
            <person name="Gotea V."/>
            <person name="Gravely B."/>
            <person name="Greenberg A.J."/>
            <person name="Griffiths-Jones S."/>
            <person name="Gross S."/>
            <person name="Guigo R."/>
            <person name="Gustafson E.A."/>
            <person name="Haerty W."/>
            <person name="Hahn M.W."/>
            <person name="Halligan D.L."/>
            <person name="Halpern A.L."/>
            <person name="Halter G.M."/>
            <person name="Han M.V."/>
            <person name="Heger A."/>
            <person name="Hillier L."/>
            <person name="Hinrichs A.S."/>
            <person name="Holmes I."/>
            <person name="Hoskins R.A."/>
            <person name="Hubisz M.J."/>
            <person name="Hultmark D."/>
            <person name="Huntley M.A."/>
            <person name="Jaffe D.B."/>
            <person name="Jagadeeshan S."/>
            <person name="Jeck W.R."/>
            <person name="Johnson J."/>
            <person name="Jones C.D."/>
            <person name="Jordan W.C."/>
            <person name="Karpen G.H."/>
            <person name="Kataoka E."/>
            <person name="Keightley P.D."/>
            <person name="Kheradpour P."/>
            <person name="Kirkness E.F."/>
            <person name="Koerich L.B."/>
            <person name="Kristiansen K."/>
            <person name="Kudrna D."/>
            <person name="Kulathinal R.J."/>
            <person name="Kumar S."/>
            <person name="Kwok R."/>
            <person name="Lander E."/>
            <person name="Langley C.H."/>
            <person name="Lapoint R."/>
            <person name="Lazzaro B.P."/>
            <person name="Lee S.J."/>
            <person name="Levesque L."/>
            <person name="Li R."/>
            <person name="Lin C.F."/>
            <person name="Lin M.F."/>
            <person name="Lindblad-Toh K."/>
            <person name="Llopart A."/>
            <person name="Long M."/>
            <person name="Low L."/>
            <person name="Lozovsky E."/>
            <person name="Lu J."/>
            <person name="Luo M."/>
            <person name="Machado C.A."/>
            <person name="Makalowski W."/>
            <person name="Marzo M."/>
            <person name="Matsuda M."/>
            <person name="Matzkin L."/>
            <person name="McAllister B."/>
            <person name="McBride C.S."/>
            <person name="McKernan B."/>
            <person name="McKernan K."/>
            <person name="Mendez-Lago M."/>
            <person name="Minx P."/>
            <person name="Mollenhauer M.U."/>
            <person name="Montooth K."/>
            <person name="Mount S.M."/>
            <person name="Mu X."/>
            <person name="Myers E."/>
            <person name="Negre B."/>
            <person name="Newfeld S."/>
            <person name="Nielsen R."/>
            <person name="Noor M.A."/>
            <person name="O'Grady P."/>
            <person name="Pachter L."/>
            <person name="Papaceit M."/>
            <person name="Parisi M.J."/>
            <person name="Parisi M."/>
            <person name="Parts L."/>
            <person name="Pedersen J.S."/>
            <person name="Pesole G."/>
            <person name="Phillippy A.M."/>
            <person name="Ponting C.P."/>
            <person name="Pop M."/>
            <person name="Porcelli D."/>
            <person name="Powell J.R."/>
            <person name="Prohaska S."/>
            <person name="Pruitt K."/>
            <person name="Puig M."/>
            <person name="Quesneville H."/>
            <person name="Ram K.R."/>
            <person name="Rand D."/>
            <person name="Rasmussen M.D."/>
            <person name="Reed L.K."/>
            <person name="Reenan R."/>
            <person name="Reily A."/>
            <person name="Remington K.A."/>
            <person name="Rieger T.T."/>
            <person name="Ritchie M.G."/>
            <person name="Robin C."/>
            <person name="Rogers Y.H."/>
            <person name="Rohde C."/>
            <person name="Rozas J."/>
            <person name="Rubenfield M.J."/>
            <person name="Ruiz A."/>
            <person name="Russo S."/>
            <person name="Salzberg S.L."/>
            <person name="Sanchez-Gracia A."/>
            <person name="Saranga D.J."/>
            <person name="Sato H."/>
            <person name="Schaeffer S.W."/>
            <person name="Schatz M.C."/>
            <person name="Schlenke T."/>
            <person name="Schwartz R."/>
            <person name="Segarra C."/>
            <person name="Singh R.S."/>
            <person name="Sirot L."/>
            <person name="Sirota M."/>
            <person name="Sisneros N.B."/>
            <person name="Smith C.D."/>
            <person name="Smith T.F."/>
            <person name="Spieth J."/>
            <person name="Stage D.E."/>
            <person name="Stark A."/>
            <person name="Stephan W."/>
            <person name="Strausberg R.L."/>
            <person name="Strempel S."/>
            <person name="Sturgill D."/>
            <person name="Sutton G."/>
            <person name="Sutton G.G."/>
            <person name="Tao W."/>
            <person name="Teichmann S."/>
            <person name="Tobari Y.N."/>
            <person name="Tomimura Y."/>
            <person name="Tsolas J.M."/>
            <person name="Valente V.L."/>
            <person name="Venter E."/>
            <person name="Venter J.C."/>
            <person name="Vicario S."/>
            <person name="Vieira F.G."/>
            <person name="Vilella A.J."/>
            <person name="Villasante A."/>
            <person name="Walenz B."/>
            <person name="Wang J."/>
            <person name="Wasserman M."/>
            <person name="Watts T."/>
            <person name="Wilson D."/>
            <person name="Wilson R.K."/>
            <person name="Wing R.A."/>
            <person name="Wolfner M.F."/>
            <person name="Wong A."/>
            <person name="Wong G.K."/>
            <person name="Wu C.I."/>
            <person name="Wu G."/>
            <person name="Yamamoto D."/>
            <person name="Yang H.P."/>
            <person name="Yang S.P."/>
            <person name="Yorke J.A."/>
            <person name="Yoshida K."/>
            <person name="Zdobnov E."/>
            <person name="Zhang P."/>
            <person name="Zhang Y."/>
            <person name="Zimin A.V."/>
            <person name="Baldwin J."/>
            <person name="Abdouelleil A."/>
            <person name="Abdulkadir J."/>
            <person name="Abebe A."/>
            <person name="Abera B."/>
            <person name="Abreu J."/>
            <person name="Acer S.C."/>
            <person name="Aftuck L."/>
            <person name="Alexander A."/>
            <person name="An P."/>
            <person name="Anderson E."/>
            <person name="Anderson S."/>
            <person name="Arachi H."/>
            <person name="Azer M."/>
            <person name="Bachantsang P."/>
            <person name="Barry A."/>
            <person name="Bayul T."/>
            <person name="Berlin A."/>
            <person name="Bessette D."/>
            <person name="Bloom T."/>
            <person name="Blye J."/>
            <person name="Boguslavskiy L."/>
            <person name="Bonnet C."/>
            <person name="Boukhgalter B."/>
            <person name="Bourzgui I."/>
            <person name="Brown A."/>
            <person name="Cahill P."/>
            <person name="Channer S."/>
            <person name="Cheshatsang Y."/>
            <person name="Chuda L."/>
            <person name="Citroen M."/>
            <person name="Collymore A."/>
            <person name="Cooke P."/>
            <person name="Costello M."/>
            <person name="D'Aco K."/>
            <person name="Daza R."/>
            <person name="De Haan G."/>
            <person name="DeGray S."/>
            <person name="DeMaso C."/>
            <person name="Dhargay N."/>
            <person name="Dooley K."/>
            <person name="Dooley E."/>
            <person name="Doricent M."/>
            <person name="Dorje P."/>
            <person name="Dorjee K."/>
            <person name="Dupes A."/>
            <person name="Elong R."/>
            <person name="Falk J."/>
            <person name="Farina A."/>
            <person name="Faro S."/>
            <person name="Ferguson D."/>
            <person name="Fisher S."/>
            <person name="Foley C.D."/>
            <person name="Franke A."/>
            <person name="Friedrich D."/>
            <person name="Gadbois L."/>
            <person name="Gearin G."/>
            <person name="Gearin C.R."/>
            <person name="Giannoukos G."/>
            <person name="Goode T."/>
            <person name="Graham J."/>
            <person name="Grandbois E."/>
            <person name="Grewal S."/>
            <person name="Gyaltsen K."/>
            <person name="Hafez N."/>
            <person name="Hagos B."/>
            <person name="Hall J."/>
            <person name="Henson C."/>
            <person name="Hollinger A."/>
            <person name="Honan T."/>
            <person name="Huard M.D."/>
            <person name="Hughes L."/>
            <person name="Hurhula B."/>
            <person name="Husby M.E."/>
            <person name="Kamat A."/>
            <person name="Kanga B."/>
            <person name="Kashin S."/>
            <person name="Khazanovich D."/>
            <person name="Kisner P."/>
            <person name="Lance K."/>
            <person name="Lara M."/>
            <person name="Lee W."/>
            <person name="Lennon N."/>
            <person name="Letendre F."/>
            <person name="LeVine R."/>
            <person name="Lipovsky A."/>
            <person name="Liu X."/>
            <person name="Liu J."/>
            <person name="Liu S."/>
            <person name="Lokyitsang T."/>
            <person name="Lokyitsang Y."/>
            <person name="Lubonja R."/>
            <person name="Lui A."/>
            <person name="MacDonald P."/>
            <person name="Magnisalis V."/>
            <person name="Maru K."/>
            <person name="Matthews C."/>
            <person name="McCusker W."/>
            <person name="McDonough S."/>
            <person name="Mehta T."/>
            <person name="Meldrim J."/>
            <person name="Meneus L."/>
            <person name="Mihai O."/>
            <person name="Mihalev A."/>
            <person name="Mihova T."/>
            <person name="Mittelman R."/>
            <person name="Mlenga V."/>
            <person name="Montmayeur A."/>
            <person name="Mulrain L."/>
            <person name="Navidi A."/>
            <person name="Naylor J."/>
            <person name="Negash T."/>
            <person name="Nguyen T."/>
            <person name="Nguyen N."/>
            <person name="Nicol R."/>
            <person name="Norbu C."/>
            <person name="Norbu N."/>
            <person name="Novod N."/>
            <person name="O'Neill B."/>
            <person name="Osman S."/>
            <person name="Markiewicz E."/>
            <person name="Oyono O.L."/>
            <person name="Patti C."/>
            <person name="Phunkhang P."/>
            <person name="Pierre F."/>
            <person name="Priest M."/>
            <person name="Raghuraman S."/>
            <person name="Rege F."/>
            <person name="Reyes R."/>
            <person name="Rise C."/>
            <person name="Rogov P."/>
            <person name="Ross K."/>
            <person name="Ryan E."/>
            <person name="Settipalli S."/>
            <person name="Shea T."/>
            <person name="Sherpa N."/>
            <person name="Shi L."/>
            <person name="Shih D."/>
            <person name="Sparrow T."/>
            <person name="Spaulding J."/>
            <person name="Stalker J."/>
            <person name="Stange-Thomann N."/>
            <person name="Stavropoulos S."/>
            <person name="Stone C."/>
            <person name="Strader C."/>
            <person name="Tesfaye S."/>
            <person name="Thomson T."/>
            <person name="Thoulutsang Y."/>
            <person name="Thoulutsang D."/>
            <person name="Topham K."/>
            <person name="Topping I."/>
            <person name="Tsamla T."/>
            <person name="Vassiliev H."/>
            <person name="Vo A."/>
            <person name="Wangchuk T."/>
            <person name="Wangdi T."/>
            <person name="Weiand M."/>
            <person name="Wilkinson J."/>
            <person name="Wilson A."/>
            <person name="Yadav S."/>
            <person name="Young G."/>
            <person name="Yu Q."/>
            <person name="Zembek L."/>
            <person name="Zhong D."/>
            <person name="Zimmer A."/>
            <person name="Zwirko Z."/>
            <person name="Jaffe D.B."/>
            <person name="Alvarez P."/>
            <person name="Brockman W."/>
            <person name="Butler J."/>
            <person name="Chin C."/>
            <person name="Gnerre S."/>
            <person name="Grabherr M."/>
            <person name="Kleber M."/>
            <person name="Mauceli E."/>
            <person name="MacCallum I."/>
        </authorList>
    </citation>
    <scope>NUCLEOTIDE SEQUENCE [LARGE SCALE GENOMIC DNA]</scope>
    <source>
        <strain evidence="3">white501</strain>
    </source>
</reference>
<feature type="compositionally biased region" description="Low complexity" evidence="1">
    <location>
        <begin position="103"/>
        <end position="119"/>
    </location>
</feature>
<feature type="region of interest" description="Disordered" evidence="1">
    <location>
        <begin position="103"/>
        <end position="127"/>
    </location>
</feature>
<dbReference type="OrthoDB" id="6517071at2759"/>
<sequence>MRNAKCLMPNANPNNPITDSSSTALGFYTPMKGTAMDNLFQLGVTRYALPESSSSGSSNGSHSPGSNGSSPAGAAGSRLMFNGNGSIMGIGDGLIKEGDLAAAEAGPGAADGAGASKKGSAVDEDDYHLTATPGAEVVYSEGTHKTDLLY</sequence>
<feature type="region of interest" description="Disordered" evidence="1">
    <location>
        <begin position="1"/>
        <end position="21"/>
    </location>
</feature>
<dbReference type="GO" id="GO:0030517">
    <property type="term" value="P:negative regulation of axon extension"/>
    <property type="evidence" value="ECO:0007669"/>
    <property type="project" value="EnsemblMetazoa"/>
</dbReference>
<dbReference type="GO" id="GO:0007411">
    <property type="term" value="P:axon guidance"/>
    <property type="evidence" value="ECO:0007669"/>
    <property type="project" value="EnsemblMetazoa"/>
</dbReference>
<gene>
    <name evidence="2" type="primary">Dsim\GD17040</name>
    <name evidence="2" type="ORF">Dsim_GD17040</name>
</gene>
<feature type="region of interest" description="Disordered" evidence="1">
    <location>
        <begin position="50"/>
        <end position="77"/>
    </location>
</feature>
<feature type="compositionally biased region" description="Polar residues" evidence="1">
    <location>
        <begin position="11"/>
        <end position="21"/>
    </location>
</feature>
<evidence type="ECO:0000256" key="1">
    <source>
        <dbReference type="SAM" id="MobiDB-lite"/>
    </source>
</evidence>
<proteinExistence type="predicted"/>
<dbReference type="Proteomes" id="UP000000304">
    <property type="component" value="Chromosome X"/>
</dbReference>
<dbReference type="EMBL" id="CM000366">
    <property type="protein sequence ID" value="EDX17662.1"/>
    <property type="molecule type" value="Genomic_DNA"/>
</dbReference>
<feature type="compositionally biased region" description="Low complexity" evidence="1">
    <location>
        <begin position="52"/>
        <end position="77"/>
    </location>
</feature>
<dbReference type="STRING" id="7240.B4R360"/>
<keyword evidence="3" id="KW-1185">Reference proteome</keyword>
<organism evidence="2 3">
    <name type="scientific">Drosophila simulans</name>
    <name type="common">Fruit fly</name>
    <dbReference type="NCBI Taxonomy" id="7240"/>
    <lineage>
        <taxon>Eukaryota</taxon>
        <taxon>Metazoa</taxon>
        <taxon>Ecdysozoa</taxon>
        <taxon>Arthropoda</taxon>
        <taxon>Hexapoda</taxon>
        <taxon>Insecta</taxon>
        <taxon>Pterygota</taxon>
        <taxon>Neoptera</taxon>
        <taxon>Endopterygota</taxon>
        <taxon>Diptera</taxon>
        <taxon>Brachycera</taxon>
        <taxon>Muscomorpha</taxon>
        <taxon>Ephydroidea</taxon>
        <taxon>Drosophilidae</taxon>
        <taxon>Drosophila</taxon>
        <taxon>Sophophora</taxon>
    </lineage>
</organism>
<accession>B4R360</accession>